<keyword evidence="3" id="KW-0221">Differentiation</keyword>
<comment type="similarity">
    <text evidence="1">Belongs to the FLX family.</text>
</comment>
<evidence type="ECO:0000313" key="6">
    <source>
        <dbReference type="EMBL" id="KAF3453438.1"/>
    </source>
</evidence>
<dbReference type="GO" id="GO:0030154">
    <property type="term" value="P:cell differentiation"/>
    <property type="evidence" value="ECO:0007669"/>
    <property type="project" value="UniProtKB-KW"/>
</dbReference>
<dbReference type="PANTHER" id="PTHR33405:SF18">
    <property type="entry name" value="PROTEIN FLX-LIKE 4"/>
    <property type="match status" value="1"/>
</dbReference>
<proteinExistence type="inferred from homology"/>
<keyword evidence="7" id="KW-1185">Reference proteome</keyword>
<dbReference type="PANTHER" id="PTHR33405">
    <property type="entry name" value="PROTEIN FLX-LIKE 2"/>
    <property type="match status" value="1"/>
</dbReference>
<name>A0A8K0HJZ0_9ROSA</name>
<protein>
    <submittedName>
        <fullName evidence="6">Uncharacterized protein</fullName>
    </submittedName>
</protein>
<dbReference type="AlphaFoldDB" id="A0A8K0HJZ0"/>
<evidence type="ECO:0000256" key="1">
    <source>
        <dbReference type="ARBA" id="ARBA00005405"/>
    </source>
</evidence>
<dbReference type="GO" id="GO:0009908">
    <property type="term" value="P:flower development"/>
    <property type="evidence" value="ECO:0007669"/>
    <property type="project" value="UniProtKB-KW"/>
</dbReference>
<organism evidence="6 7">
    <name type="scientific">Rhamnella rubrinervis</name>
    <dbReference type="NCBI Taxonomy" id="2594499"/>
    <lineage>
        <taxon>Eukaryota</taxon>
        <taxon>Viridiplantae</taxon>
        <taxon>Streptophyta</taxon>
        <taxon>Embryophyta</taxon>
        <taxon>Tracheophyta</taxon>
        <taxon>Spermatophyta</taxon>
        <taxon>Magnoliopsida</taxon>
        <taxon>eudicotyledons</taxon>
        <taxon>Gunneridae</taxon>
        <taxon>Pentapetalae</taxon>
        <taxon>rosids</taxon>
        <taxon>fabids</taxon>
        <taxon>Rosales</taxon>
        <taxon>Rhamnaceae</taxon>
        <taxon>rhamnoid group</taxon>
        <taxon>Rhamneae</taxon>
        <taxon>Rhamnella</taxon>
    </lineage>
</organism>
<dbReference type="Proteomes" id="UP000796880">
    <property type="component" value="Unassembled WGS sequence"/>
</dbReference>
<dbReference type="InterPro" id="IPR040353">
    <property type="entry name" value="FLX/FLX-like"/>
</dbReference>
<accession>A0A8K0HJZ0</accession>
<sequence length="375" mass="42330">MPALPNNLPNQFDAYQISGEHNLWRVFRISIFYTFSGSRNRTTFRGQLAASHGALREVLFAAQEEEKKAHESIQSLPDLRDELDSLRKEYHRLRATLQCEKGLNIEQGEELQAMEKNLIAMAREVEKLPVEVLNAENKAHAGGYLNPDSSYLLPMQGRITYAGSYLRPHVQMGVGLLTGEGTIAYRSDTSAAAPTTSEAAVWGASDPALAPCLTTSLVVDAEANPGKCIGQITALGEKKWHWESPEKSILKINVGYVTTKKHRYINMQLVQQLCVMRKKNYGDLEIEIDNQLIVDWLGREKDLRKDHYRKVDIKHCKKVLKERQGWKVNKVNRDANDLADAIQMIWPTHLPNHLHRDSPCSLSNLAFLSALSYSV</sequence>
<dbReference type="OrthoDB" id="1899348at2759"/>
<evidence type="ECO:0000256" key="3">
    <source>
        <dbReference type="ARBA" id="ARBA00022782"/>
    </source>
</evidence>
<evidence type="ECO:0000313" key="7">
    <source>
        <dbReference type="Proteomes" id="UP000796880"/>
    </source>
</evidence>
<keyword evidence="4" id="KW-0175">Coiled coil</keyword>
<reference evidence="6" key="1">
    <citation type="submission" date="2020-03" db="EMBL/GenBank/DDBJ databases">
        <title>A high-quality chromosome-level genome assembly of a woody plant with both climbing and erect habits, Rhamnella rubrinervis.</title>
        <authorList>
            <person name="Lu Z."/>
            <person name="Yang Y."/>
            <person name="Zhu X."/>
            <person name="Sun Y."/>
        </authorList>
    </citation>
    <scope>NUCLEOTIDE SEQUENCE</scope>
    <source>
        <strain evidence="6">BYM</strain>
        <tissue evidence="6">Leaf</tissue>
    </source>
</reference>
<evidence type="ECO:0000256" key="4">
    <source>
        <dbReference type="ARBA" id="ARBA00023054"/>
    </source>
</evidence>
<keyword evidence="5" id="KW-0287">Flowering</keyword>
<evidence type="ECO:0000256" key="2">
    <source>
        <dbReference type="ARBA" id="ARBA00022473"/>
    </source>
</evidence>
<keyword evidence="2" id="KW-0217">Developmental protein</keyword>
<gene>
    <name evidence="6" type="ORF">FNV43_RR03878</name>
</gene>
<comment type="caution">
    <text evidence="6">The sequence shown here is derived from an EMBL/GenBank/DDBJ whole genome shotgun (WGS) entry which is preliminary data.</text>
</comment>
<dbReference type="EMBL" id="VOIH02000002">
    <property type="protein sequence ID" value="KAF3453438.1"/>
    <property type="molecule type" value="Genomic_DNA"/>
</dbReference>
<evidence type="ECO:0000256" key="5">
    <source>
        <dbReference type="ARBA" id="ARBA00023089"/>
    </source>
</evidence>